<keyword evidence="3" id="KW-1185">Reference proteome</keyword>
<dbReference type="InterPro" id="IPR013766">
    <property type="entry name" value="Thioredoxin_domain"/>
</dbReference>
<proteinExistence type="predicted"/>
<dbReference type="EMBL" id="JABCRI010000018">
    <property type="protein sequence ID" value="KAF8389556.1"/>
    <property type="molecule type" value="Genomic_DNA"/>
</dbReference>
<dbReference type="AlphaFoldDB" id="A0A834YPU7"/>
<dbReference type="PANTHER" id="PTHR45663:SF22">
    <property type="entry name" value="THIOREDOXIN X, CHLOROPLASTIC"/>
    <property type="match status" value="1"/>
</dbReference>
<gene>
    <name evidence="2" type="ORF">HHK36_024072</name>
</gene>
<evidence type="ECO:0000313" key="2">
    <source>
        <dbReference type="EMBL" id="KAF8389556.1"/>
    </source>
</evidence>
<dbReference type="Proteomes" id="UP000655225">
    <property type="component" value="Unassembled WGS sequence"/>
</dbReference>
<sequence>METIFSNPTPTIRLSVPPVRTISSTCNLKARTSLSSKKLLFWSQNRRRVGFSGISVRRFVISCGVSEINESQFSDTVLKSHLPVLVEFVANWCGPCRLMSSAIDWVSQFEVWEHTSIKEEMAAITDFGIRLDVIGGGSCDNLISKHLVEKLTMEYNGRLKVVKIDHDANPQLIDEYKVYGLPALILFKNGQEVPESRREGAMTKVKLKEYLDALLDLRSVT</sequence>
<dbReference type="Pfam" id="PF00085">
    <property type="entry name" value="Thioredoxin"/>
    <property type="match status" value="2"/>
</dbReference>
<dbReference type="GO" id="GO:0015035">
    <property type="term" value="F:protein-disulfide reductase activity"/>
    <property type="evidence" value="ECO:0007669"/>
    <property type="project" value="TreeGrafter"/>
</dbReference>
<name>A0A834YPU7_TETSI</name>
<feature type="domain" description="Thioredoxin" evidence="1">
    <location>
        <begin position="65"/>
        <end position="106"/>
    </location>
</feature>
<dbReference type="Gene3D" id="3.40.30.10">
    <property type="entry name" value="Glutaredoxin"/>
    <property type="match status" value="2"/>
</dbReference>
<dbReference type="InterPro" id="IPR036249">
    <property type="entry name" value="Thioredoxin-like_sf"/>
</dbReference>
<comment type="caution">
    <text evidence="2">The sequence shown here is derived from an EMBL/GenBank/DDBJ whole genome shotgun (WGS) entry which is preliminary data.</text>
</comment>
<dbReference type="CDD" id="cd02947">
    <property type="entry name" value="TRX_family"/>
    <property type="match status" value="1"/>
</dbReference>
<evidence type="ECO:0000259" key="1">
    <source>
        <dbReference type="Pfam" id="PF00085"/>
    </source>
</evidence>
<accession>A0A834YPU7</accession>
<evidence type="ECO:0000313" key="3">
    <source>
        <dbReference type="Proteomes" id="UP000655225"/>
    </source>
</evidence>
<dbReference type="SUPFAM" id="SSF52833">
    <property type="entry name" value="Thioredoxin-like"/>
    <property type="match status" value="2"/>
</dbReference>
<dbReference type="PANTHER" id="PTHR45663">
    <property type="entry name" value="GEO12009P1"/>
    <property type="match status" value="1"/>
</dbReference>
<protein>
    <recommendedName>
        <fullName evidence="1">Thioredoxin domain-containing protein</fullName>
    </recommendedName>
</protein>
<dbReference type="OMA" id="ASTIRCG"/>
<dbReference type="GO" id="GO:0005737">
    <property type="term" value="C:cytoplasm"/>
    <property type="evidence" value="ECO:0007669"/>
    <property type="project" value="TreeGrafter"/>
</dbReference>
<reference evidence="2 3" key="1">
    <citation type="submission" date="2020-04" db="EMBL/GenBank/DDBJ databases">
        <title>Plant Genome Project.</title>
        <authorList>
            <person name="Zhang R.-G."/>
        </authorList>
    </citation>
    <scope>NUCLEOTIDE SEQUENCE [LARGE SCALE GENOMIC DNA]</scope>
    <source>
        <strain evidence="2">YNK0</strain>
        <tissue evidence="2">Leaf</tissue>
    </source>
</reference>
<dbReference type="OrthoDB" id="19690at2759"/>
<feature type="domain" description="Thioredoxin" evidence="1">
    <location>
        <begin position="138"/>
        <end position="212"/>
    </location>
</feature>
<organism evidence="2 3">
    <name type="scientific">Tetracentron sinense</name>
    <name type="common">Spur-leaf</name>
    <dbReference type="NCBI Taxonomy" id="13715"/>
    <lineage>
        <taxon>Eukaryota</taxon>
        <taxon>Viridiplantae</taxon>
        <taxon>Streptophyta</taxon>
        <taxon>Embryophyta</taxon>
        <taxon>Tracheophyta</taxon>
        <taxon>Spermatophyta</taxon>
        <taxon>Magnoliopsida</taxon>
        <taxon>Trochodendrales</taxon>
        <taxon>Trochodendraceae</taxon>
        <taxon>Tetracentron</taxon>
    </lineage>
</organism>